<dbReference type="Proteomes" id="UP000503162">
    <property type="component" value="Chromosome"/>
</dbReference>
<feature type="transmembrane region" description="Helical" evidence="3">
    <location>
        <begin position="112"/>
        <end position="129"/>
    </location>
</feature>
<comment type="similarity">
    <text evidence="2">Belongs to the CDP-alcohol phosphatidyltransferase class-I family.</text>
</comment>
<keyword evidence="5" id="KW-1185">Reference proteome</keyword>
<dbReference type="RefSeq" id="WP_166226561.1">
    <property type="nucleotide sequence ID" value="NZ_CP049989.1"/>
</dbReference>
<keyword evidence="3" id="KW-0812">Transmembrane</keyword>
<dbReference type="InterPro" id="IPR048254">
    <property type="entry name" value="CDP_ALCOHOL_P_TRANSF_CS"/>
</dbReference>
<sequence length="261" mass="26936">MNPTLAPDHAPADAPARALRREAARALLAVGLLLAAATAALDAVFGLGADHVLKALAAYSIGALLVWRGLAGGAHPHARFGAANRVTLLRLAGMALVAGLVGDGLPLAQGPAGWALIGFATLIAVLDLLDGHLARREGLASRFGARFDMETDAAFTLVLSALVWQAGQAGPWVLASGLMRYAFVAAAALWPWLNGPLPPSKRRQTVCVVQITALIVCLGPIVPAPLATAIAALSLLLLTASFAVDVRYLARQHRASPETAP</sequence>
<evidence type="ECO:0000256" key="3">
    <source>
        <dbReference type="SAM" id="Phobius"/>
    </source>
</evidence>
<feature type="transmembrane region" description="Helical" evidence="3">
    <location>
        <begin position="229"/>
        <end position="250"/>
    </location>
</feature>
<organism evidence="4 5">
    <name type="scientific">Hydrogenophaga crocea</name>
    <dbReference type="NCBI Taxonomy" id="2716225"/>
    <lineage>
        <taxon>Bacteria</taxon>
        <taxon>Pseudomonadati</taxon>
        <taxon>Pseudomonadota</taxon>
        <taxon>Betaproteobacteria</taxon>
        <taxon>Burkholderiales</taxon>
        <taxon>Comamonadaceae</taxon>
        <taxon>Hydrogenophaga</taxon>
    </lineage>
</organism>
<evidence type="ECO:0000256" key="2">
    <source>
        <dbReference type="RuleBase" id="RU003750"/>
    </source>
</evidence>
<reference evidence="4 5" key="1">
    <citation type="submission" date="2020-03" db="EMBL/GenBank/DDBJ databases">
        <title>Hydrogenophaga sp. nov. isolated from cyanobacterial mat.</title>
        <authorList>
            <person name="Thorat V."/>
            <person name="Kirdat K."/>
            <person name="Tiwarekar B."/>
            <person name="Costa E.D."/>
            <person name="Yadav A."/>
        </authorList>
    </citation>
    <scope>NUCLEOTIDE SEQUENCE [LARGE SCALE GENOMIC DNA]</scope>
    <source>
        <strain evidence="4 5">BA0156</strain>
    </source>
</reference>
<dbReference type="InterPro" id="IPR043130">
    <property type="entry name" value="CDP-OH_PTrfase_TM_dom"/>
</dbReference>
<keyword evidence="1 2" id="KW-0808">Transferase</keyword>
<keyword evidence="3" id="KW-1133">Transmembrane helix</keyword>
<dbReference type="Pfam" id="PF01066">
    <property type="entry name" value="CDP-OH_P_transf"/>
    <property type="match status" value="1"/>
</dbReference>
<dbReference type="GO" id="GO:0016020">
    <property type="term" value="C:membrane"/>
    <property type="evidence" value="ECO:0007669"/>
    <property type="project" value="InterPro"/>
</dbReference>
<proteinExistence type="inferred from homology"/>
<evidence type="ECO:0000313" key="5">
    <source>
        <dbReference type="Proteomes" id="UP000503162"/>
    </source>
</evidence>
<dbReference type="InterPro" id="IPR000462">
    <property type="entry name" value="CDP-OH_P_trans"/>
</dbReference>
<keyword evidence="3" id="KW-0472">Membrane</keyword>
<dbReference type="AlphaFoldDB" id="A0A6G8IFI0"/>
<feature type="transmembrane region" description="Helical" evidence="3">
    <location>
        <begin position="149"/>
        <end position="166"/>
    </location>
</feature>
<dbReference type="GO" id="GO:0016780">
    <property type="term" value="F:phosphotransferase activity, for other substituted phosphate groups"/>
    <property type="evidence" value="ECO:0007669"/>
    <property type="project" value="InterPro"/>
</dbReference>
<evidence type="ECO:0000256" key="1">
    <source>
        <dbReference type="ARBA" id="ARBA00022679"/>
    </source>
</evidence>
<protein>
    <submittedName>
        <fullName evidence="4">CDP-alcohol phosphatidyltransferase family protein</fullName>
    </submittedName>
</protein>
<dbReference type="Gene3D" id="1.20.120.1760">
    <property type="match status" value="1"/>
</dbReference>
<dbReference type="KEGG" id="hcz:G9Q37_07395"/>
<feature type="transmembrane region" description="Helical" evidence="3">
    <location>
        <begin position="82"/>
        <end position="100"/>
    </location>
</feature>
<evidence type="ECO:0000313" key="4">
    <source>
        <dbReference type="EMBL" id="QIM51974.1"/>
    </source>
</evidence>
<dbReference type="PROSITE" id="PS00379">
    <property type="entry name" value="CDP_ALCOHOL_P_TRANSF"/>
    <property type="match status" value="1"/>
</dbReference>
<dbReference type="EMBL" id="CP049989">
    <property type="protein sequence ID" value="QIM51974.1"/>
    <property type="molecule type" value="Genomic_DNA"/>
</dbReference>
<dbReference type="GO" id="GO:0008654">
    <property type="term" value="P:phospholipid biosynthetic process"/>
    <property type="evidence" value="ECO:0007669"/>
    <property type="project" value="InterPro"/>
</dbReference>
<feature type="transmembrane region" description="Helical" evidence="3">
    <location>
        <begin position="26"/>
        <end position="45"/>
    </location>
</feature>
<accession>A0A6G8IFI0</accession>
<name>A0A6G8IFI0_9BURK</name>
<gene>
    <name evidence="4" type="ORF">G9Q37_07395</name>
</gene>
<feature type="transmembrane region" description="Helical" evidence="3">
    <location>
        <begin position="51"/>
        <end position="70"/>
    </location>
</feature>